<sequence length="56" mass="6627">MHVIAYFGHLGHDLKTSTFRMSLEDEDIMKTMIIFGIPYRTVRFTLPFLLALYIYV</sequence>
<evidence type="ECO:0000313" key="2">
    <source>
        <dbReference type="Proteomes" id="UP000271889"/>
    </source>
</evidence>
<dbReference type="EMBL" id="UYRV01016497">
    <property type="protein sequence ID" value="VDK62065.1"/>
    <property type="molecule type" value="Genomic_DNA"/>
</dbReference>
<reference evidence="1 2" key="1">
    <citation type="submission" date="2018-11" db="EMBL/GenBank/DDBJ databases">
        <authorList>
            <consortium name="Pathogen Informatics"/>
        </authorList>
    </citation>
    <scope>NUCLEOTIDE SEQUENCE [LARGE SCALE GENOMIC DNA]</scope>
</reference>
<name>A0A3P6S5L4_CYLGO</name>
<accession>A0A3P6S5L4</accession>
<proteinExistence type="predicted"/>
<dbReference type="AlphaFoldDB" id="A0A3P6S5L4"/>
<gene>
    <name evidence="1" type="ORF">CGOC_LOCUS5425</name>
</gene>
<dbReference type="Proteomes" id="UP000271889">
    <property type="component" value="Unassembled WGS sequence"/>
</dbReference>
<evidence type="ECO:0000313" key="1">
    <source>
        <dbReference type="EMBL" id="VDK62065.1"/>
    </source>
</evidence>
<organism evidence="1 2">
    <name type="scientific">Cylicostephanus goldi</name>
    <name type="common">Nematode worm</name>
    <dbReference type="NCBI Taxonomy" id="71465"/>
    <lineage>
        <taxon>Eukaryota</taxon>
        <taxon>Metazoa</taxon>
        <taxon>Ecdysozoa</taxon>
        <taxon>Nematoda</taxon>
        <taxon>Chromadorea</taxon>
        <taxon>Rhabditida</taxon>
        <taxon>Rhabditina</taxon>
        <taxon>Rhabditomorpha</taxon>
        <taxon>Strongyloidea</taxon>
        <taxon>Strongylidae</taxon>
        <taxon>Cylicostephanus</taxon>
    </lineage>
</organism>
<protein>
    <submittedName>
        <fullName evidence="1">Uncharacterized protein</fullName>
    </submittedName>
</protein>
<keyword evidence="2" id="KW-1185">Reference proteome</keyword>